<name>A0A6A5ZJ03_9PLEO</name>
<evidence type="ECO:0000313" key="3">
    <source>
        <dbReference type="Proteomes" id="UP000799770"/>
    </source>
</evidence>
<proteinExistence type="predicted"/>
<evidence type="ECO:0000259" key="1">
    <source>
        <dbReference type="Pfam" id="PF24864"/>
    </source>
</evidence>
<keyword evidence="3" id="KW-1185">Reference proteome</keyword>
<accession>A0A6A5ZJ03</accession>
<evidence type="ECO:0000313" key="2">
    <source>
        <dbReference type="EMBL" id="KAF2118408.1"/>
    </source>
</evidence>
<dbReference type="PANTHER" id="PTHR38790:SF4">
    <property type="entry name" value="2EXR DOMAIN-CONTAINING PROTEIN"/>
    <property type="match status" value="1"/>
</dbReference>
<feature type="domain" description="DUF7730" evidence="1">
    <location>
        <begin position="28"/>
        <end position="136"/>
    </location>
</feature>
<protein>
    <recommendedName>
        <fullName evidence="1">DUF7730 domain-containing protein</fullName>
    </recommendedName>
</protein>
<dbReference type="PANTHER" id="PTHR38790">
    <property type="entry name" value="2EXR DOMAIN-CONTAINING PROTEIN-RELATED"/>
    <property type="match status" value="1"/>
</dbReference>
<dbReference type="Pfam" id="PF24864">
    <property type="entry name" value="DUF7730"/>
    <property type="match status" value="1"/>
</dbReference>
<gene>
    <name evidence="2" type="ORF">BDV96DRAFT_643654</name>
</gene>
<reference evidence="2" key="1">
    <citation type="journal article" date="2020" name="Stud. Mycol.">
        <title>101 Dothideomycetes genomes: a test case for predicting lifestyles and emergence of pathogens.</title>
        <authorList>
            <person name="Haridas S."/>
            <person name="Albert R."/>
            <person name="Binder M."/>
            <person name="Bloem J."/>
            <person name="Labutti K."/>
            <person name="Salamov A."/>
            <person name="Andreopoulos B."/>
            <person name="Baker S."/>
            <person name="Barry K."/>
            <person name="Bills G."/>
            <person name="Bluhm B."/>
            <person name="Cannon C."/>
            <person name="Castanera R."/>
            <person name="Culley D."/>
            <person name="Daum C."/>
            <person name="Ezra D."/>
            <person name="Gonzalez J."/>
            <person name="Henrissat B."/>
            <person name="Kuo A."/>
            <person name="Liang C."/>
            <person name="Lipzen A."/>
            <person name="Lutzoni F."/>
            <person name="Magnuson J."/>
            <person name="Mondo S."/>
            <person name="Nolan M."/>
            <person name="Ohm R."/>
            <person name="Pangilinan J."/>
            <person name="Park H.-J."/>
            <person name="Ramirez L."/>
            <person name="Alfaro M."/>
            <person name="Sun H."/>
            <person name="Tritt A."/>
            <person name="Yoshinaga Y."/>
            <person name="Zwiers L.-H."/>
            <person name="Turgeon B."/>
            <person name="Goodwin S."/>
            <person name="Spatafora J."/>
            <person name="Crous P."/>
            <person name="Grigoriev I."/>
        </authorList>
    </citation>
    <scope>NUCLEOTIDE SEQUENCE</scope>
    <source>
        <strain evidence="2">CBS 627.86</strain>
    </source>
</reference>
<sequence>MSSGANDQLAAVRNTTGGGSLSMTQINDEKSALLRLPLELRLVIFAYALGGNRITLRGHGYPPTVTSTLQTRASLSSSFNGCAELVAPLLICRQIYSETNLLIYKNNTFVFLNVDAKREFHRLTCKNQRNAITAIKPCPSYWEFLLWRESKSKTHVFSRFPNLKTVYIDLAWGCARVKAIYLGIKEPVEPDTPEETIQRIKATEGEHFKVIVETADVGEDD</sequence>
<dbReference type="AlphaFoldDB" id="A0A6A5ZJ03"/>
<dbReference type="Proteomes" id="UP000799770">
    <property type="component" value="Unassembled WGS sequence"/>
</dbReference>
<organism evidence="2 3">
    <name type="scientific">Lophiotrema nucula</name>
    <dbReference type="NCBI Taxonomy" id="690887"/>
    <lineage>
        <taxon>Eukaryota</taxon>
        <taxon>Fungi</taxon>
        <taxon>Dikarya</taxon>
        <taxon>Ascomycota</taxon>
        <taxon>Pezizomycotina</taxon>
        <taxon>Dothideomycetes</taxon>
        <taxon>Pleosporomycetidae</taxon>
        <taxon>Pleosporales</taxon>
        <taxon>Lophiotremataceae</taxon>
        <taxon>Lophiotrema</taxon>
    </lineage>
</organism>
<dbReference type="InterPro" id="IPR056632">
    <property type="entry name" value="DUF7730"/>
</dbReference>
<dbReference type="EMBL" id="ML977317">
    <property type="protein sequence ID" value="KAF2118408.1"/>
    <property type="molecule type" value="Genomic_DNA"/>
</dbReference>